<evidence type="ECO:0000256" key="6">
    <source>
        <dbReference type="ARBA" id="ARBA00023136"/>
    </source>
</evidence>
<dbReference type="Pfam" id="PF02554">
    <property type="entry name" value="CstA"/>
    <property type="match status" value="2"/>
</dbReference>
<evidence type="ECO:0000313" key="9">
    <source>
        <dbReference type="EMBL" id="TCP95045.1"/>
    </source>
</evidence>
<comment type="subcellular location">
    <subcellularLocation>
        <location evidence="1">Cell membrane</location>
        <topology evidence="1">Multi-pass membrane protein</topology>
    </subcellularLocation>
</comment>
<dbReference type="PANTHER" id="PTHR30252">
    <property type="entry name" value="INNER MEMBRANE PEPTIDE TRANSPORTER"/>
    <property type="match status" value="1"/>
</dbReference>
<gene>
    <name evidence="9" type="ORF">EDD79_106510</name>
</gene>
<feature type="transmembrane region" description="Helical" evidence="7">
    <location>
        <begin position="161"/>
        <end position="180"/>
    </location>
</feature>
<keyword evidence="5 7" id="KW-1133">Transmembrane helix</keyword>
<comment type="similarity">
    <text evidence="2">Belongs to the peptide transporter carbon starvation (CstA) (TC 2.A.114) family.</text>
</comment>
<dbReference type="RefSeq" id="WP_132849752.1">
    <property type="nucleotide sequence ID" value="NZ_CP058648.1"/>
</dbReference>
<evidence type="ECO:0000256" key="2">
    <source>
        <dbReference type="ARBA" id="ARBA00007755"/>
    </source>
</evidence>
<feature type="transmembrane region" description="Helical" evidence="7">
    <location>
        <begin position="361"/>
        <end position="382"/>
    </location>
</feature>
<keyword evidence="10" id="KW-1185">Reference proteome</keyword>
<evidence type="ECO:0000256" key="3">
    <source>
        <dbReference type="ARBA" id="ARBA00022475"/>
    </source>
</evidence>
<feature type="domain" description="CstA N-terminal" evidence="8">
    <location>
        <begin position="162"/>
        <end position="287"/>
    </location>
</feature>
<evidence type="ECO:0000256" key="7">
    <source>
        <dbReference type="SAM" id="Phobius"/>
    </source>
</evidence>
<keyword evidence="3" id="KW-1003">Cell membrane</keyword>
<evidence type="ECO:0000256" key="4">
    <source>
        <dbReference type="ARBA" id="ARBA00022692"/>
    </source>
</evidence>
<feature type="transmembrane region" description="Helical" evidence="7">
    <location>
        <begin position="53"/>
        <end position="74"/>
    </location>
</feature>
<feature type="transmembrane region" description="Helical" evidence="7">
    <location>
        <begin position="413"/>
        <end position="431"/>
    </location>
</feature>
<protein>
    <submittedName>
        <fullName evidence="9">Carbon starvation protein CstA</fullName>
    </submittedName>
</protein>
<dbReference type="EMBL" id="SLYC01000065">
    <property type="protein sequence ID" value="TCP95045.1"/>
    <property type="molecule type" value="Genomic_DNA"/>
</dbReference>
<proteinExistence type="inferred from homology"/>
<reference evidence="9 10" key="1">
    <citation type="submission" date="2019-03" db="EMBL/GenBank/DDBJ databases">
        <title>Genomic Encyclopedia of Type Strains, Phase IV (KMG-IV): sequencing the most valuable type-strain genomes for metagenomic binning, comparative biology and taxonomic classification.</title>
        <authorList>
            <person name="Goeker M."/>
        </authorList>
    </citation>
    <scope>NUCLEOTIDE SEQUENCE [LARGE SCALE GENOMIC DNA]</scope>
    <source>
        <strain evidence="9 10">DSM 100013</strain>
    </source>
</reference>
<feature type="transmembrane region" description="Helical" evidence="7">
    <location>
        <begin position="265"/>
        <end position="288"/>
    </location>
</feature>
<evidence type="ECO:0000256" key="5">
    <source>
        <dbReference type="ARBA" id="ARBA00022989"/>
    </source>
</evidence>
<dbReference type="OrthoDB" id="9761224at2"/>
<name>A0A4R2SZQ6_9FIRM</name>
<feature type="transmembrane region" description="Helical" evidence="7">
    <location>
        <begin position="6"/>
        <end position="22"/>
    </location>
</feature>
<evidence type="ECO:0000259" key="8">
    <source>
        <dbReference type="Pfam" id="PF02554"/>
    </source>
</evidence>
<sequence>MELFLLSVVALIVGYVFYGRFVDKSFGTKEERQTPALSMKDDVDYVPMPWYKIFLIQFLNIAGLGPIFGAVAGALWGPKAFLWIVLGSIFAGGVHDYFSGMLSIRNNGASVSEIVGIYLGNGAKQFMRVFSIVLLVLVGTVFMTGPARLLGNLNFLGIQNYQVWLGIILVYYFLATILPVDKVIGKIYPIFGAVLLIMAVGIGSMLVIRGYQIPALGLENIHPRNLPIWPLMFITIACGAISGFHATQSPLMARCVENERYGRKIFYGSMIAEGVIALIWAAAAMSFYNGTEGLAVASSAGGPGAVVYEISIALLGGFGGLLAMLGVIVCPITSGDTAFRSARLVIADFMKSNQTPISKRLLLAIPLFVVGFSLSLIDFNIIWRYFAWSNQTLATIMLWAAAAYLGYSKKNHWIATIPATFMTGVVTTYILQAPEGFKLSTSISYPVGLGAAAIALGVFMYKIKSYSGNKPLEAEA</sequence>
<dbReference type="AlphaFoldDB" id="A0A4R2SZQ6"/>
<dbReference type="PANTHER" id="PTHR30252:SF4">
    <property type="entry name" value="CARBON STARVATION"/>
    <property type="match status" value="1"/>
</dbReference>
<evidence type="ECO:0000313" key="10">
    <source>
        <dbReference type="Proteomes" id="UP000295504"/>
    </source>
</evidence>
<feature type="transmembrane region" description="Helical" evidence="7">
    <location>
        <begin position="187"/>
        <end position="208"/>
    </location>
</feature>
<feature type="transmembrane region" description="Helical" evidence="7">
    <location>
        <begin position="129"/>
        <end position="149"/>
    </location>
</feature>
<accession>A0A4R2SZQ6</accession>
<dbReference type="GO" id="GO:0005886">
    <property type="term" value="C:plasma membrane"/>
    <property type="evidence" value="ECO:0007669"/>
    <property type="project" value="UniProtKB-SubCell"/>
</dbReference>
<organism evidence="9 10">
    <name type="scientific">Serpentinicella alkaliphila</name>
    <dbReference type="NCBI Taxonomy" id="1734049"/>
    <lineage>
        <taxon>Bacteria</taxon>
        <taxon>Bacillati</taxon>
        <taxon>Bacillota</taxon>
        <taxon>Clostridia</taxon>
        <taxon>Peptostreptococcales</taxon>
        <taxon>Natronincolaceae</taxon>
        <taxon>Serpentinicella</taxon>
    </lineage>
</organism>
<feature type="transmembrane region" description="Helical" evidence="7">
    <location>
        <begin position="80"/>
        <end position="98"/>
    </location>
</feature>
<comment type="caution">
    <text evidence="9">The sequence shown here is derived from an EMBL/GenBank/DDBJ whole genome shotgun (WGS) entry which is preliminary data.</text>
</comment>
<feature type="transmembrane region" description="Helical" evidence="7">
    <location>
        <begin position="228"/>
        <end position="244"/>
    </location>
</feature>
<dbReference type="InterPro" id="IPR051605">
    <property type="entry name" value="CstA"/>
</dbReference>
<keyword evidence="6 7" id="KW-0472">Membrane</keyword>
<dbReference type="InterPro" id="IPR003706">
    <property type="entry name" value="CstA_N"/>
</dbReference>
<keyword evidence="4 7" id="KW-0812">Transmembrane</keyword>
<feature type="transmembrane region" description="Helical" evidence="7">
    <location>
        <begin position="308"/>
        <end position="333"/>
    </location>
</feature>
<feature type="transmembrane region" description="Helical" evidence="7">
    <location>
        <begin position="443"/>
        <end position="461"/>
    </location>
</feature>
<dbReference type="Proteomes" id="UP000295504">
    <property type="component" value="Unassembled WGS sequence"/>
</dbReference>
<dbReference type="GO" id="GO:0009267">
    <property type="term" value="P:cellular response to starvation"/>
    <property type="evidence" value="ECO:0007669"/>
    <property type="project" value="InterPro"/>
</dbReference>
<feature type="transmembrane region" description="Helical" evidence="7">
    <location>
        <begin position="388"/>
        <end position="406"/>
    </location>
</feature>
<feature type="domain" description="CstA N-terminal" evidence="8">
    <location>
        <begin position="3"/>
        <end position="143"/>
    </location>
</feature>
<evidence type="ECO:0000256" key="1">
    <source>
        <dbReference type="ARBA" id="ARBA00004651"/>
    </source>
</evidence>